<reference evidence="1 2" key="1">
    <citation type="submission" date="2016-02" db="EMBL/GenBank/DDBJ databases">
        <title>Genome sequence of Marichromatium gracile YL-28, a purple sulfur bacterium.</title>
        <authorList>
            <person name="Zhao C."/>
            <person name="Hong X."/>
            <person name="Chen S."/>
            <person name="Yang S."/>
        </authorList>
    </citation>
    <scope>NUCLEOTIDE SEQUENCE [LARGE SCALE GENOMIC DNA]</scope>
    <source>
        <strain evidence="1 2">YL28</strain>
    </source>
</reference>
<proteinExistence type="predicted"/>
<protein>
    <recommendedName>
        <fullName evidence="3">Secreted protein</fullName>
    </recommendedName>
</protein>
<name>A0ABR5VCJ6_MARGR</name>
<dbReference type="RefSeq" id="WP_062277928.1">
    <property type="nucleotide sequence ID" value="NZ_LSYU01000110.1"/>
</dbReference>
<evidence type="ECO:0000313" key="2">
    <source>
        <dbReference type="Proteomes" id="UP000075766"/>
    </source>
</evidence>
<gene>
    <name evidence="1" type="ORF">AY586_05465</name>
</gene>
<accession>A0ABR5VCJ6</accession>
<dbReference type="PROSITE" id="PS51318">
    <property type="entry name" value="TAT"/>
    <property type="match status" value="1"/>
</dbReference>
<organism evidence="1 2">
    <name type="scientific">Marichromatium gracile</name>
    <name type="common">Chromatium gracile</name>
    <dbReference type="NCBI Taxonomy" id="1048"/>
    <lineage>
        <taxon>Bacteria</taxon>
        <taxon>Pseudomonadati</taxon>
        <taxon>Pseudomonadota</taxon>
        <taxon>Gammaproteobacteria</taxon>
        <taxon>Chromatiales</taxon>
        <taxon>Chromatiaceae</taxon>
        <taxon>Marichromatium</taxon>
    </lineage>
</organism>
<keyword evidence="2" id="KW-1185">Reference proteome</keyword>
<dbReference type="InterPro" id="IPR006311">
    <property type="entry name" value="TAT_signal"/>
</dbReference>
<dbReference type="Proteomes" id="UP000075766">
    <property type="component" value="Unassembled WGS sequence"/>
</dbReference>
<evidence type="ECO:0008006" key="3">
    <source>
        <dbReference type="Google" id="ProtNLM"/>
    </source>
</evidence>
<sequence>MTTPNSSDAEHGPNPQTSRRRLLKQAAIAAPAILTLRSGAAFAQTSGCLDVIERNVKRELNPGEACDGFLTDETNNGVTTTQCNGNIVTASSATSLGPDAPLCE</sequence>
<evidence type="ECO:0000313" key="1">
    <source>
        <dbReference type="EMBL" id="KXX63338.1"/>
    </source>
</evidence>
<dbReference type="EMBL" id="LSYU01000110">
    <property type="protein sequence ID" value="KXX63338.1"/>
    <property type="molecule type" value="Genomic_DNA"/>
</dbReference>
<comment type="caution">
    <text evidence="1">The sequence shown here is derived from an EMBL/GenBank/DDBJ whole genome shotgun (WGS) entry which is preliminary data.</text>
</comment>